<dbReference type="SUPFAM" id="SSF57850">
    <property type="entry name" value="RING/U-box"/>
    <property type="match status" value="1"/>
</dbReference>
<protein>
    <recommendedName>
        <fullName evidence="2">E3 ubiquitin-protein ligase RNF170</fullName>
    </recommendedName>
    <alternativeName>
        <fullName evidence="11">RING finger protein 170</fullName>
    </alternativeName>
    <alternativeName>
        <fullName evidence="10">RING-type E3 ubiquitin transferase RNF170</fullName>
    </alternativeName>
</protein>
<keyword evidence="9 13" id="KW-0472">Membrane</keyword>
<dbReference type="PROSITE" id="PS50089">
    <property type="entry name" value="ZF_RING_2"/>
    <property type="match status" value="1"/>
</dbReference>
<proteinExistence type="evidence at transcript level"/>
<dbReference type="InterPro" id="IPR013083">
    <property type="entry name" value="Znf_RING/FYVE/PHD"/>
</dbReference>
<evidence type="ECO:0000259" key="14">
    <source>
        <dbReference type="PROSITE" id="PS50089"/>
    </source>
</evidence>
<evidence type="ECO:0000256" key="3">
    <source>
        <dbReference type="ARBA" id="ARBA00022692"/>
    </source>
</evidence>
<evidence type="ECO:0000256" key="9">
    <source>
        <dbReference type="ARBA" id="ARBA00023136"/>
    </source>
</evidence>
<name>A0A2P2IB50_9CRUS</name>
<dbReference type="InterPro" id="IPR017907">
    <property type="entry name" value="Znf_RING_CS"/>
</dbReference>
<dbReference type="Pfam" id="PF13445">
    <property type="entry name" value="zf-RING_UBOX"/>
    <property type="match status" value="1"/>
</dbReference>
<dbReference type="PANTHER" id="PTHR22894">
    <property type="entry name" value="RING-TYPE DOMAIN-CONTAINING PROTEIN"/>
    <property type="match status" value="1"/>
</dbReference>
<dbReference type="GO" id="GO:0061630">
    <property type="term" value="F:ubiquitin protein ligase activity"/>
    <property type="evidence" value="ECO:0007669"/>
    <property type="project" value="InterPro"/>
</dbReference>
<keyword evidence="7" id="KW-0862">Zinc</keyword>
<evidence type="ECO:0000313" key="15">
    <source>
        <dbReference type="EMBL" id="LAB71233.1"/>
    </source>
</evidence>
<reference evidence="15" key="1">
    <citation type="journal article" date="2018" name="Biosci. Biotechnol. Biochem.">
        <title>Polysaccharide hydrolase of the hadal zone amphipods Hirondellea gigas.</title>
        <authorList>
            <person name="Kobayashi H."/>
            <person name="Nagahama T."/>
            <person name="Arai W."/>
            <person name="Sasagawa Y."/>
            <person name="Umeda M."/>
            <person name="Hayashi T."/>
            <person name="Nikaido I."/>
            <person name="Watanabe H."/>
            <person name="Oguri K."/>
            <person name="Kitazato H."/>
            <person name="Fujioka K."/>
            <person name="Kido Y."/>
            <person name="Takami H."/>
        </authorList>
    </citation>
    <scope>NUCLEOTIDE SEQUENCE</scope>
    <source>
        <tissue evidence="15">Whole body</tissue>
    </source>
</reference>
<keyword evidence="5 12" id="KW-0863">Zinc-finger</keyword>
<dbReference type="InterPro" id="IPR038896">
    <property type="entry name" value="RNF170"/>
</dbReference>
<keyword evidence="8 13" id="KW-1133">Transmembrane helix</keyword>
<evidence type="ECO:0000256" key="2">
    <source>
        <dbReference type="ARBA" id="ARBA00014068"/>
    </source>
</evidence>
<keyword evidence="6" id="KW-0256">Endoplasmic reticulum</keyword>
<dbReference type="GO" id="GO:0008270">
    <property type="term" value="F:zinc ion binding"/>
    <property type="evidence" value="ECO:0007669"/>
    <property type="project" value="UniProtKB-KW"/>
</dbReference>
<dbReference type="InterPro" id="IPR001841">
    <property type="entry name" value="Znf_RING"/>
</dbReference>
<sequence>MMVRTRSNNDGRECPICMDAVRFGAETNCGHLYCSACILQVWDQNVNTVTCISCPCCRQEVTLLLCCFTAAESSDSRSAEVLNEREHLKDRLQRYNTLHSNVKYSYLRHMKELPTILRHAWAETFTWGGLTWLFKLRIVLMMLAGLLYLLVPFDLIPEAFLGVIGLVDDVMVICFFLVQVSVLFRSHVTAEG</sequence>
<dbReference type="EMBL" id="IACF01005650">
    <property type="protein sequence ID" value="LAB71233.1"/>
    <property type="molecule type" value="mRNA"/>
</dbReference>
<accession>A0A2P2IB50</accession>
<evidence type="ECO:0000256" key="8">
    <source>
        <dbReference type="ARBA" id="ARBA00022989"/>
    </source>
</evidence>
<dbReference type="PROSITE" id="PS00518">
    <property type="entry name" value="ZF_RING_1"/>
    <property type="match status" value="1"/>
</dbReference>
<feature type="transmembrane region" description="Helical" evidence="13">
    <location>
        <begin position="159"/>
        <end position="184"/>
    </location>
</feature>
<evidence type="ECO:0000256" key="4">
    <source>
        <dbReference type="ARBA" id="ARBA00022723"/>
    </source>
</evidence>
<dbReference type="Pfam" id="PF06803">
    <property type="entry name" value="DUF1232"/>
    <property type="match status" value="1"/>
</dbReference>
<evidence type="ECO:0000256" key="13">
    <source>
        <dbReference type="SAM" id="Phobius"/>
    </source>
</evidence>
<keyword evidence="3 13" id="KW-0812">Transmembrane</keyword>
<feature type="transmembrane region" description="Helical" evidence="13">
    <location>
        <begin position="134"/>
        <end position="153"/>
    </location>
</feature>
<evidence type="ECO:0000256" key="1">
    <source>
        <dbReference type="ARBA" id="ARBA00004477"/>
    </source>
</evidence>
<evidence type="ECO:0000256" key="11">
    <source>
        <dbReference type="ARBA" id="ARBA00031107"/>
    </source>
</evidence>
<evidence type="ECO:0000256" key="5">
    <source>
        <dbReference type="ARBA" id="ARBA00022771"/>
    </source>
</evidence>
<feature type="domain" description="RING-type" evidence="14">
    <location>
        <begin position="14"/>
        <end position="58"/>
    </location>
</feature>
<dbReference type="AlphaFoldDB" id="A0A2P2IB50"/>
<dbReference type="InterPro" id="IPR027370">
    <property type="entry name" value="Znf-RING_euk"/>
</dbReference>
<dbReference type="GO" id="GO:0005789">
    <property type="term" value="C:endoplasmic reticulum membrane"/>
    <property type="evidence" value="ECO:0007669"/>
    <property type="project" value="UniProtKB-SubCell"/>
</dbReference>
<evidence type="ECO:0000256" key="7">
    <source>
        <dbReference type="ARBA" id="ARBA00022833"/>
    </source>
</evidence>
<dbReference type="PANTHER" id="PTHR22894:SF5">
    <property type="entry name" value="RING-TYPE DOMAIN-CONTAINING PROTEIN"/>
    <property type="match status" value="1"/>
</dbReference>
<dbReference type="Gene3D" id="3.30.40.10">
    <property type="entry name" value="Zinc/RING finger domain, C3HC4 (zinc finger)"/>
    <property type="match status" value="1"/>
</dbReference>
<evidence type="ECO:0000256" key="12">
    <source>
        <dbReference type="PROSITE-ProRule" id="PRU00175"/>
    </source>
</evidence>
<evidence type="ECO:0000256" key="10">
    <source>
        <dbReference type="ARBA" id="ARBA00030110"/>
    </source>
</evidence>
<dbReference type="InterPro" id="IPR010652">
    <property type="entry name" value="DUF1232"/>
</dbReference>
<evidence type="ECO:0000256" key="6">
    <source>
        <dbReference type="ARBA" id="ARBA00022824"/>
    </source>
</evidence>
<organism evidence="15">
    <name type="scientific">Hirondellea gigas</name>
    <dbReference type="NCBI Taxonomy" id="1518452"/>
    <lineage>
        <taxon>Eukaryota</taxon>
        <taxon>Metazoa</taxon>
        <taxon>Ecdysozoa</taxon>
        <taxon>Arthropoda</taxon>
        <taxon>Crustacea</taxon>
        <taxon>Multicrustacea</taxon>
        <taxon>Malacostraca</taxon>
        <taxon>Eumalacostraca</taxon>
        <taxon>Peracarida</taxon>
        <taxon>Amphipoda</taxon>
        <taxon>Amphilochidea</taxon>
        <taxon>Lysianassida</taxon>
        <taxon>Lysianassidira</taxon>
        <taxon>Lysianassoidea</taxon>
        <taxon>Lysianassidae</taxon>
        <taxon>Hirondellea</taxon>
    </lineage>
</organism>
<comment type="subcellular location">
    <subcellularLocation>
        <location evidence="1">Endoplasmic reticulum membrane</location>
        <topology evidence="1">Multi-pass membrane protein</topology>
    </subcellularLocation>
</comment>
<dbReference type="SMART" id="SM00184">
    <property type="entry name" value="RING"/>
    <property type="match status" value="1"/>
</dbReference>
<keyword evidence="4" id="KW-0479">Metal-binding</keyword>